<gene>
    <name evidence="2" type="ORF">MtrunA17_Chr1g0175461</name>
</gene>
<name>A0A396JSQ6_MEDTR</name>
<dbReference type="EMBL" id="PSQE01000001">
    <property type="protein sequence ID" value="RHN79268.1"/>
    <property type="molecule type" value="Genomic_DNA"/>
</dbReference>
<proteinExistence type="predicted"/>
<accession>A0A396JSQ6</accession>
<evidence type="ECO:0000313" key="2">
    <source>
        <dbReference type="EMBL" id="RHN79268.1"/>
    </source>
</evidence>
<dbReference type="Gramene" id="rna3036">
    <property type="protein sequence ID" value="RHN79268.1"/>
    <property type="gene ID" value="gene3036"/>
</dbReference>
<feature type="region of interest" description="Disordered" evidence="1">
    <location>
        <begin position="101"/>
        <end position="133"/>
    </location>
</feature>
<dbReference type="Proteomes" id="UP000265566">
    <property type="component" value="Chromosome 1"/>
</dbReference>
<reference evidence="2" key="1">
    <citation type="journal article" date="2018" name="Nat. Plants">
        <title>Whole-genome landscape of Medicago truncatula symbiotic genes.</title>
        <authorList>
            <person name="Pecrix Y."/>
            <person name="Gamas P."/>
            <person name="Carrere S."/>
        </authorList>
    </citation>
    <scope>NUCLEOTIDE SEQUENCE</scope>
    <source>
        <tissue evidence="2">Leaves</tissue>
    </source>
</reference>
<protein>
    <submittedName>
        <fullName evidence="2">Uncharacterized protein</fullName>
    </submittedName>
</protein>
<sequence length="238" mass="26885">MFCQTHWQSGCSIVTSTVATSQTNVPMSMPSLSSNSFSFPLHNVFDRISHEELPRVMPVLEAVSSIAHDDVHPETAERLHQTSLEELENPTLDDVTVTLSDDVENNRSSPRDMVESPKGSHECVPHSSPDEHNEHNEVHEVSVESVQVQTDIVVEHVDVHFESDHSLVSPVIVEQSLVVSASMPTTIQEEQVVVELQQQEVHPSKNIQHSLDLWNRFREYDERSAAEDFTHVLTRKQK</sequence>
<dbReference type="AlphaFoldDB" id="A0A396JSQ6"/>
<evidence type="ECO:0000256" key="1">
    <source>
        <dbReference type="SAM" id="MobiDB-lite"/>
    </source>
</evidence>
<organism evidence="2">
    <name type="scientific">Medicago truncatula</name>
    <name type="common">Barrel medic</name>
    <name type="synonym">Medicago tribuloides</name>
    <dbReference type="NCBI Taxonomy" id="3880"/>
    <lineage>
        <taxon>Eukaryota</taxon>
        <taxon>Viridiplantae</taxon>
        <taxon>Streptophyta</taxon>
        <taxon>Embryophyta</taxon>
        <taxon>Tracheophyta</taxon>
        <taxon>Spermatophyta</taxon>
        <taxon>Magnoliopsida</taxon>
        <taxon>eudicotyledons</taxon>
        <taxon>Gunneridae</taxon>
        <taxon>Pentapetalae</taxon>
        <taxon>rosids</taxon>
        <taxon>fabids</taxon>
        <taxon>Fabales</taxon>
        <taxon>Fabaceae</taxon>
        <taxon>Papilionoideae</taxon>
        <taxon>50 kb inversion clade</taxon>
        <taxon>NPAAA clade</taxon>
        <taxon>Hologalegina</taxon>
        <taxon>IRL clade</taxon>
        <taxon>Trifolieae</taxon>
        <taxon>Medicago</taxon>
    </lineage>
</organism>
<comment type="caution">
    <text evidence="2">The sequence shown here is derived from an EMBL/GenBank/DDBJ whole genome shotgun (WGS) entry which is preliminary data.</text>
</comment>
<feature type="compositionally biased region" description="Basic and acidic residues" evidence="1">
    <location>
        <begin position="109"/>
        <end position="133"/>
    </location>
</feature>